<gene>
    <name evidence="3" type="ORF">PM001_LOCUS22189</name>
    <name evidence="4" type="ORF">PM001_LOCUS22192</name>
</gene>
<dbReference type="EMBL" id="CAKLBY020000226">
    <property type="protein sequence ID" value="CAK7937042.1"/>
    <property type="molecule type" value="Genomic_DNA"/>
</dbReference>
<comment type="caution">
    <text evidence="3">The sequence shown here is derived from an EMBL/GenBank/DDBJ whole genome shotgun (WGS) entry which is preliminary data.</text>
</comment>
<protein>
    <submittedName>
        <fullName evidence="3">Uncharacterized protein</fullName>
    </submittedName>
</protein>
<evidence type="ECO:0000256" key="2">
    <source>
        <dbReference type="SAM" id="MobiDB-lite"/>
    </source>
</evidence>
<evidence type="ECO:0000256" key="1">
    <source>
        <dbReference type="SAM" id="Coils"/>
    </source>
</evidence>
<dbReference type="Proteomes" id="UP001162060">
    <property type="component" value="Unassembled WGS sequence"/>
</dbReference>
<keyword evidence="1" id="KW-0175">Coiled coil</keyword>
<reference evidence="3" key="1">
    <citation type="submission" date="2024-01" db="EMBL/GenBank/DDBJ databases">
        <authorList>
            <person name="Webb A."/>
        </authorList>
    </citation>
    <scope>NUCLEOTIDE SEQUENCE</scope>
    <source>
        <strain evidence="3">Pm1</strain>
    </source>
</reference>
<evidence type="ECO:0000313" key="5">
    <source>
        <dbReference type="Proteomes" id="UP001162060"/>
    </source>
</evidence>
<evidence type="ECO:0000313" key="3">
    <source>
        <dbReference type="EMBL" id="CAK7937039.1"/>
    </source>
</evidence>
<dbReference type="AlphaFoldDB" id="A0AAV1UQF2"/>
<feature type="coiled-coil region" evidence="1">
    <location>
        <begin position="168"/>
        <end position="195"/>
    </location>
</feature>
<organism evidence="3 5">
    <name type="scientific">Peronospora matthiolae</name>
    <dbReference type="NCBI Taxonomy" id="2874970"/>
    <lineage>
        <taxon>Eukaryota</taxon>
        <taxon>Sar</taxon>
        <taxon>Stramenopiles</taxon>
        <taxon>Oomycota</taxon>
        <taxon>Peronosporomycetes</taxon>
        <taxon>Peronosporales</taxon>
        <taxon>Peronosporaceae</taxon>
        <taxon>Peronospora</taxon>
    </lineage>
</organism>
<name>A0AAV1UQF2_9STRA</name>
<sequence>MAEGIDTLQSLYSRSRRSFSDGPYSSAAGVSRRTARRDQGYQQSAGHEAPSCDRPVDSHASGRGNSYGRHSRRGGSKYAPPESFCHRLSPPKDVLVAGTPDLARGSDRLDVRELNRVTEQLQDDLAHERTRRYELHDLVKGNYNSFTHDRSDDGAAFAFAQLKNERPTRSLLDKLAVARRDIAELREQVDLLVDQTGSLKRDHSKVVSALDRGGVIRILKRARTDSTSGDDRRKT</sequence>
<accession>A0AAV1UQF2</accession>
<feature type="region of interest" description="Disordered" evidence="2">
    <location>
        <begin position="1"/>
        <end position="91"/>
    </location>
</feature>
<dbReference type="EMBL" id="CAKLBY020000226">
    <property type="protein sequence ID" value="CAK7937039.1"/>
    <property type="molecule type" value="Genomic_DNA"/>
</dbReference>
<evidence type="ECO:0000313" key="4">
    <source>
        <dbReference type="EMBL" id="CAK7937042.1"/>
    </source>
</evidence>
<proteinExistence type="predicted"/>